<dbReference type="InterPro" id="IPR003660">
    <property type="entry name" value="HAMP_dom"/>
</dbReference>
<dbReference type="PROSITE" id="PS50885">
    <property type="entry name" value="HAMP"/>
    <property type="match status" value="1"/>
</dbReference>
<feature type="domain" description="HAMP" evidence="14">
    <location>
        <begin position="216"/>
        <end position="268"/>
    </location>
</feature>
<feature type="transmembrane region" description="Helical" evidence="12">
    <location>
        <begin position="194"/>
        <end position="214"/>
    </location>
</feature>
<evidence type="ECO:0000256" key="12">
    <source>
        <dbReference type="SAM" id="Phobius"/>
    </source>
</evidence>
<dbReference type="InterPro" id="IPR051310">
    <property type="entry name" value="MCP_chemotaxis"/>
</dbReference>
<dbReference type="Pfam" id="PF00672">
    <property type="entry name" value="HAMP"/>
    <property type="match status" value="1"/>
</dbReference>
<keyword evidence="2" id="KW-1003">Cell membrane</keyword>
<dbReference type="SMART" id="SM00283">
    <property type="entry name" value="MA"/>
    <property type="match status" value="1"/>
</dbReference>
<keyword evidence="6 12" id="KW-0812">Transmembrane</keyword>
<dbReference type="RefSeq" id="WP_162364300.1">
    <property type="nucleotide sequence ID" value="NZ_WUBS01000002.1"/>
</dbReference>
<dbReference type="InterPro" id="IPR004089">
    <property type="entry name" value="MCPsignal_dom"/>
</dbReference>
<dbReference type="SUPFAM" id="SSF47170">
    <property type="entry name" value="Aspartate receptor, ligand-binding domain"/>
    <property type="match status" value="1"/>
</dbReference>
<organism evidence="15 16">
    <name type="scientific">Acerihabitans arboris</name>
    <dbReference type="NCBI Taxonomy" id="2691583"/>
    <lineage>
        <taxon>Bacteria</taxon>
        <taxon>Pseudomonadati</taxon>
        <taxon>Pseudomonadota</taxon>
        <taxon>Gammaproteobacteria</taxon>
        <taxon>Enterobacterales</taxon>
        <taxon>Pectobacteriaceae</taxon>
        <taxon>Acerihabitans</taxon>
    </lineage>
</organism>
<name>A0A845SF90_9GAMM</name>
<dbReference type="SMART" id="SM00304">
    <property type="entry name" value="HAMP"/>
    <property type="match status" value="1"/>
</dbReference>
<dbReference type="InterPro" id="IPR004090">
    <property type="entry name" value="Chemotax_Me-accpt_rcpt"/>
</dbReference>
<evidence type="ECO:0000256" key="8">
    <source>
        <dbReference type="ARBA" id="ARBA00023136"/>
    </source>
</evidence>
<evidence type="ECO:0000259" key="13">
    <source>
        <dbReference type="PROSITE" id="PS50111"/>
    </source>
</evidence>
<dbReference type="CDD" id="cd11386">
    <property type="entry name" value="MCP_signal"/>
    <property type="match status" value="1"/>
</dbReference>
<evidence type="ECO:0000256" key="7">
    <source>
        <dbReference type="ARBA" id="ARBA00022989"/>
    </source>
</evidence>
<evidence type="ECO:0000256" key="6">
    <source>
        <dbReference type="ARBA" id="ARBA00022692"/>
    </source>
</evidence>
<keyword evidence="16" id="KW-1185">Reference proteome</keyword>
<keyword evidence="9 11" id="KW-0807">Transducer</keyword>
<evidence type="ECO:0000313" key="16">
    <source>
        <dbReference type="Proteomes" id="UP000461443"/>
    </source>
</evidence>
<feature type="domain" description="Methyl-accepting transducer" evidence="13">
    <location>
        <begin position="273"/>
        <end position="502"/>
    </location>
</feature>
<gene>
    <name evidence="15" type="ORF">GRH90_02320</name>
</gene>
<keyword evidence="8 12" id="KW-0472">Membrane</keyword>
<dbReference type="GO" id="GO:0005886">
    <property type="term" value="C:plasma membrane"/>
    <property type="evidence" value="ECO:0007669"/>
    <property type="project" value="UniProtKB-SubCell"/>
</dbReference>
<comment type="subcellular location">
    <subcellularLocation>
        <location evidence="1">Cell inner membrane</location>
        <topology evidence="1">Multi-pass membrane protein</topology>
    </subcellularLocation>
</comment>
<keyword evidence="3" id="KW-0488">Methylation</keyword>
<dbReference type="SUPFAM" id="SSF58104">
    <property type="entry name" value="Methyl-accepting chemotaxis protein (MCP) signaling domain"/>
    <property type="match status" value="1"/>
</dbReference>
<dbReference type="FunFam" id="1.10.287.950:FF:000001">
    <property type="entry name" value="Methyl-accepting chemotaxis sensory transducer"/>
    <property type="match status" value="1"/>
</dbReference>
<accession>A0A845SF90</accession>
<dbReference type="GO" id="GO:0004888">
    <property type="term" value="F:transmembrane signaling receptor activity"/>
    <property type="evidence" value="ECO:0007669"/>
    <property type="project" value="InterPro"/>
</dbReference>
<evidence type="ECO:0000256" key="3">
    <source>
        <dbReference type="ARBA" id="ARBA00022481"/>
    </source>
</evidence>
<evidence type="ECO:0000313" key="15">
    <source>
        <dbReference type="EMBL" id="NDL61604.1"/>
    </source>
</evidence>
<evidence type="ECO:0000256" key="5">
    <source>
        <dbReference type="ARBA" id="ARBA00022519"/>
    </source>
</evidence>
<dbReference type="EMBL" id="WUBS01000002">
    <property type="protein sequence ID" value="NDL61604.1"/>
    <property type="molecule type" value="Genomic_DNA"/>
</dbReference>
<dbReference type="CDD" id="cd19407">
    <property type="entry name" value="Tar_Tsr_sensor"/>
    <property type="match status" value="1"/>
</dbReference>
<comment type="similarity">
    <text evidence="10">Belongs to the methyl-accepting chemotaxis (MCP) protein family.</text>
</comment>
<dbReference type="Proteomes" id="UP000461443">
    <property type="component" value="Unassembled WGS sequence"/>
</dbReference>
<dbReference type="AlphaFoldDB" id="A0A845SF90"/>
<dbReference type="GO" id="GO:0007165">
    <property type="term" value="P:signal transduction"/>
    <property type="evidence" value="ECO:0007669"/>
    <property type="project" value="UniProtKB-KW"/>
</dbReference>
<proteinExistence type="inferred from homology"/>
<dbReference type="Pfam" id="PF00015">
    <property type="entry name" value="MCPsignal"/>
    <property type="match status" value="1"/>
</dbReference>
<evidence type="ECO:0000256" key="11">
    <source>
        <dbReference type="PROSITE-ProRule" id="PRU00284"/>
    </source>
</evidence>
<sequence>MFKNIKITSGIAIILMIFSLLQLVSGSLFFFAINNDKNNFVGFSMLSSRQAELSDAMQTLMKTRITINRVAIRILKKQTDPAALEAINTLLDAANASLDKASRHFTNYKALPAVEGQNKENEATVEKNYLQMYDILKSSGQYLQANNYEAYGNLDAQQAQDNLETAYNQWREQNTLLLKNGTTENSKSFQHMQWVLASIAMVVIAMVFGVWRLIRHILLRPLKHLQTQILRIAGGDLSEALAITGRNELGLLENSLGAMQQSLISIVSDVRDSSEAILTGAGEISAGNNDLASRTEQQAASLEETAASMEQLTATVKQNAENSHQAAQLAKSASVTAEKGGDVIDSVVKTMTEIAESSKKIAEITSVIDGIAFQTNILALNAAVEAARAGEQGRGFSVVAGEVRILAQRSASAAKEIKTLIDDSVTRVGTGSRQVNYAGETMQDIMGAVGRVTGIMGEISSASDEQSHGIDQVRTAVNEMDRVTQQNAALVQESAAASASLEEQATRLTQAVSIFKVAAVA</sequence>
<dbReference type="PROSITE" id="PS50111">
    <property type="entry name" value="CHEMOTAXIS_TRANSDUC_2"/>
    <property type="match status" value="1"/>
</dbReference>
<evidence type="ECO:0000256" key="10">
    <source>
        <dbReference type="ARBA" id="ARBA00029447"/>
    </source>
</evidence>
<dbReference type="InterPro" id="IPR004091">
    <property type="entry name" value="Chemotax_Me-accpt_rcpt_Me-site"/>
</dbReference>
<dbReference type="Gene3D" id="1.20.120.30">
    <property type="entry name" value="Aspartate receptor, ligand-binding domain"/>
    <property type="match status" value="1"/>
</dbReference>
<evidence type="ECO:0000256" key="9">
    <source>
        <dbReference type="ARBA" id="ARBA00023224"/>
    </source>
</evidence>
<dbReference type="Pfam" id="PF02203">
    <property type="entry name" value="TarH"/>
    <property type="match status" value="1"/>
</dbReference>
<reference evidence="15 16" key="2">
    <citation type="submission" date="2020-02" db="EMBL/GenBank/DDBJ databases">
        <title>The new genus of Enterobacteriales.</title>
        <authorList>
            <person name="Kim I.S."/>
        </authorList>
    </citation>
    <scope>NUCLEOTIDE SEQUENCE [LARGE SCALE GENOMIC DNA]</scope>
    <source>
        <strain evidence="15 16">SAP-6</strain>
    </source>
</reference>
<protein>
    <submittedName>
        <fullName evidence="15">HAMP domain-containing protein</fullName>
    </submittedName>
</protein>
<dbReference type="Gene3D" id="1.10.287.950">
    <property type="entry name" value="Methyl-accepting chemotaxis protein"/>
    <property type="match status" value="1"/>
</dbReference>
<keyword evidence="4" id="KW-0145">Chemotaxis</keyword>
<dbReference type="InterPro" id="IPR035440">
    <property type="entry name" value="4HB_MCP_dom_sf"/>
</dbReference>
<keyword evidence="5" id="KW-0997">Cell inner membrane</keyword>
<evidence type="ECO:0000259" key="14">
    <source>
        <dbReference type="PROSITE" id="PS50885"/>
    </source>
</evidence>
<comment type="caution">
    <text evidence="15">The sequence shown here is derived from an EMBL/GenBank/DDBJ whole genome shotgun (WGS) entry which is preliminary data.</text>
</comment>
<evidence type="ECO:0000256" key="4">
    <source>
        <dbReference type="ARBA" id="ARBA00022500"/>
    </source>
</evidence>
<dbReference type="PANTHER" id="PTHR43531">
    <property type="entry name" value="PROTEIN ICFG"/>
    <property type="match status" value="1"/>
</dbReference>
<dbReference type="InterPro" id="IPR003122">
    <property type="entry name" value="Tar_rcpt_lig-bd"/>
</dbReference>
<dbReference type="GO" id="GO:0006935">
    <property type="term" value="P:chemotaxis"/>
    <property type="evidence" value="ECO:0007669"/>
    <property type="project" value="UniProtKB-KW"/>
</dbReference>
<dbReference type="PROSITE" id="PS00538">
    <property type="entry name" value="CHEMOTAXIS_TRANSDUC_1"/>
    <property type="match status" value="1"/>
</dbReference>
<dbReference type="PRINTS" id="PR00260">
    <property type="entry name" value="CHEMTRNSDUCR"/>
</dbReference>
<dbReference type="PANTHER" id="PTHR43531:SF16">
    <property type="entry name" value="METHYL-ACCEPTING CHEMOTAXIS PROTEIN II"/>
    <property type="match status" value="1"/>
</dbReference>
<dbReference type="SMART" id="SM00319">
    <property type="entry name" value="TarH"/>
    <property type="match status" value="1"/>
</dbReference>
<reference evidence="15 16" key="1">
    <citation type="submission" date="2019-12" db="EMBL/GenBank/DDBJ databases">
        <authorList>
            <person name="Lee S.D."/>
        </authorList>
    </citation>
    <scope>NUCLEOTIDE SEQUENCE [LARGE SCALE GENOMIC DNA]</scope>
    <source>
        <strain evidence="15 16">SAP-6</strain>
    </source>
</reference>
<dbReference type="CDD" id="cd06225">
    <property type="entry name" value="HAMP"/>
    <property type="match status" value="1"/>
</dbReference>
<keyword evidence="7 12" id="KW-1133">Transmembrane helix</keyword>
<evidence type="ECO:0000256" key="2">
    <source>
        <dbReference type="ARBA" id="ARBA00022475"/>
    </source>
</evidence>
<evidence type="ECO:0000256" key="1">
    <source>
        <dbReference type="ARBA" id="ARBA00004429"/>
    </source>
</evidence>